<keyword evidence="2" id="KW-1185">Reference proteome</keyword>
<organism evidence="1 2">
    <name type="scientific">Halovulum dunhuangense</name>
    <dbReference type="NCBI Taxonomy" id="1505036"/>
    <lineage>
        <taxon>Bacteria</taxon>
        <taxon>Pseudomonadati</taxon>
        <taxon>Pseudomonadota</taxon>
        <taxon>Alphaproteobacteria</taxon>
        <taxon>Rhodobacterales</taxon>
        <taxon>Paracoccaceae</taxon>
        <taxon>Halovulum</taxon>
    </lineage>
</organism>
<dbReference type="Proteomes" id="UP000572377">
    <property type="component" value="Unassembled WGS sequence"/>
</dbReference>
<dbReference type="RefSeq" id="WP_171324607.1">
    <property type="nucleotide sequence ID" value="NZ_JABFBC010000001.1"/>
</dbReference>
<dbReference type="InterPro" id="IPR029044">
    <property type="entry name" value="Nucleotide-diphossugar_trans"/>
</dbReference>
<evidence type="ECO:0000313" key="2">
    <source>
        <dbReference type="Proteomes" id="UP000572377"/>
    </source>
</evidence>
<accession>A0A849L2V4</accession>
<proteinExistence type="predicted"/>
<gene>
    <name evidence="1" type="ORF">HMH01_09430</name>
</gene>
<dbReference type="AlphaFoldDB" id="A0A849L2V4"/>
<dbReference type="SUPFAM" id="SSF53448">
    <property type="entry name" value="Nucleotide-diphospho-sugar transferases"/>
    <property type="match status" value="1"/>
</dbReference>
<evidence type="ECO:0000313" key="1">
    <source>
        <dbReference type="EMBL" id="NNU80656.1"/>
    </source>
</evidence>
<reference evidence="1 2" key="1">
    <citation type="submission" date="2020-05" db="EMBL/GenBank/DDBJ databases">
        <title>Gimesia benthica sp. nov., a novel planctomycete isolated from a deep-sea water sample of the Northwest Indian Ocean.</title>
        <authorList>
            <person name="Wang J."/>
            <person name="Ruan C."/>
            <person name="Song L."/>
            <person name="Zhu Y."/>
            <person name="Li A."/>
            <person name="Zheng X."/>
            <person name="Wang L."/>
            <person name="Lu Z."/>
            <person name="Huang Y."/>
            <person name="Du W."/>
            <person name="Zhou Y."/>
            <person name="Huang L."/>
            <person name="Dai X."/>
        </authorList>
    </citation>
    <scope>NUCLEOTIDE SEQUENCE [LARGE SCALE GENOMIC DNA]</scope>
    <source>
        <strain evidence="1 2">YYQ-30</strain>
    </source>
</reference>
<name>A0A849L2V4_9RHOB</name>
<comment type="caution">
    <text evidence="1">The sequence shown here is derived from an EMBL/GenBank/DDBJ whole genome shotgun (WGS) entry which is preliminary data.</text>
</comment>
<dbReference type="EMBL" id="JABFBC010000001">
    <property type="protein sequence ID" value="NNU80656.1"/>
    <property type="molecule type" value="Genomic_DNA"/>
</dbReference>
<sequence>MKLTIAIIAQNGRLQYEAVLFVETARYFCGDKVDIYILIPRRGENWSNEPDNINPQILDYFVKSGCHIVPFKNEIWGQSYPEGNKICCLRELPAGRPFIFFDSDQIITADVSELKFDFSHPLVSPGGHMFPVQGQDQKFSTEEYWRAVYEVCSETPRKANAREDIKDSFPYYNAGCFGFEDPAQFHEKWMHFACLVDRSQHEIVLDQPKRPWLDQITLPVVCSHFGGADENALHGVFNNGTHSYHYHYPAKLCLTDQYWELKKQGLFESLKYILEKHQPFQRIFYTETDQLVLNFWRWANRNLMYKNGSGLRPTHILGRAGLGER</sequence>
<protein>
    <recommendedName>
        <fullName evidence="3">Glycosyl transferase family 8</fullName>
    </recommendedName>
</protein>
<evidence type="ECO:0008006" key="3">
    <source>
        <dbReference type="Google" id="ProtNLM"/>
    </source>
</evidence>